<accession>A0A1M5VML8</accession>
<dbReference type="Proteomes" id="UP000184389">
    <property type="component" value="Unassembled WGS sequence"/>
</dbReference>
<proteinExistence type="predicted"/>
<sequence>MYSPMNQDPYMPDPYMPAVPPLYPMDNCMPEPYMPIYEPYMPEMPMYPPNNMPIMCPMMDPMFRQCMEICMRQCGRYNSPMEINDIKNIFPAETENFLPTSAEEIEE</sequence>
<reference evidence="1 2" key="1">
    <citation type="submission" date="2016-11" db="EMBL/GenBank/DDBJ databases">
        <authorList>
            <person name="Jaros S."/>
            <person name="Januszkiewicz K."/>
            <person name="Wedrychowicz H."/>
        </authorList>
    </citation>
    <scope>NUCLEOTIDE SEQUENCE [LARGE SCALE GENOMIC DNA]</scope>
    <source>
        <strain evidence="1 2">DSM 13106</strain>
    </source>
</reference>
<dbReference type="OrthoDB" id="1708220at2"/>
<organism evidence="1 2">
    <name type="scientific">Sporanaerobacter acetigenes DSM 13106</name>
    <dbReference type="NCBI Taxonomy" id="1123281"/>
    <lineage>
        <taxon>Bacteria</taxon>
        <taxon>Bacillati</taxon>
        <taxon>Bacillota</taxon>
        <taxon>Tissierellia</taxon>
        <taxon>Tissierellales</taxon>
        <taxon>Sporanaerobacteraceae</taxon>
        <taxon>Sporanaerobacter</taxon>
    </lineage>
</organism>
<gene>
    <name evidence="1" type="ORF">SAMN02745180_00964</name>
</gene>
<dbReference type="AlphaFoldDB" id="A0A1M5VML8"/>
<evidence type="ECO:0000313" key="2">
    <source>
        <dbReference type="Proteomes" id="UP000184389"/>
    </source>
</evidence>
<protein>
    <submittedName>
        <fullName evidence="1">Uncharacterized protein</fullName>
    </submittedName>
</protein>
<evidence type="ECO:0000313" key="1">
    <source>
        <dbReference type="EMBL" id="SHH76491.1"/>
    </source>
</evidence>
<name>A0A1M5VML8_9FIRM</name>
<keyword evidence="2" id="KW-1185">Reference proteome</keyword>
<dbReference type="EMBL" id="FQXR01000004">
    <property type="protein sequence ID" value="SHH76491.1"/>
    <property type="molecule type" value="Genomic_DNA"/>
</dbReference>